<comment type="caution">
    <text evidence="2">The sequence shown here is derived from an EMBL/GenBank/DDBJ whole genome shotgun (WGS) entry which is preliminary data.</text>
</comment>
<keyword evidence="1" id="KW-0472">Membrane</keyword>
<evidence type="ECO:0000256" key="1">
    <source>
        <dbReference type="SAM" id="Phobius"/>
    </source>
</evidence>
<keyword evidence="3" id="KW-1185">Reference proteome</keyword>
<sequence length="175" mass="19582">MSSNPNEQAISTLHTLFIIVYLQEMAWVSAPLLISANVFLHACITTQFNIESIILSALIFSFFLISGLAITISLYLAHTIALRNCRPSYFLPYAICKTIRIVTLAILSLCILLSPTLIKIYFYASIYGLFETIAGAVALEVTIRCIRETKRIRSGRRRQTRSDANPVSKCTLMEA</sequence>
<feature type="transmembrane region" description="Helical" evidence="1">
    <location>
        <begin position="12"/>
        <end position="34"/>
    </location>
</feature>
<evidence type="ECO:0000313" key="2">
    <source>
        <dbReference type="EMBL" id="CAI5442162.1"/>
    </source>
</evidence>
<gene>
    <name evidence="2" type="ORF">CAMP_LOCUS4799</name>
</gene>
<keyword evidence="1" id="KW-1133">Transmembrane helix</keyword>
<keyword evidence="1" id="KW-0812">Transmembrane</keyword>
<feature type="transmembrane region" description="Helical" evidence="1">
    <location>
        <begin position="89"/>
        <end position="114"/>
    </location>
</feature>
<accession>A0A9P1MWE7</accession>
<reference evidence="2" key="1">
    <citation type="submission" date="2022-11" db="EMBL/GenBank/DDBJ databases">
        <authorList>
            <person name="Kikuchi T."/>
        </authorList>
    </citation>
    <scope>NUCLEOTIDE SEQUENCE</scope>
    <source>
        <strain evidence="2">PS1010</strain>
    </source>
</reference>
<dbReference type="AlphaFoldDB" id="A0A9P1MWE7"/>
<evidence type="ECO:0000313" key="3">
    <source>
        <dbReference type="Proteomes" id="UP001152747"/>
    </source>
</evidence>
<protein>
    <submittedName>
        <fullName evidence="2">Uncharacterized protein</fullName>
    </submittedName>
</protein>
<feature type="transmembrane region" description="Helical" evidence="1">
    <location>
        <begin position="54"/>
        <end position="77"/>
    </location>
</feature>
<organism evidence="2 3">
    <name type="scientific">Caenorhabditis angaria</name>
    <dbReference type="NCBI Taxonomy" id="860376"/>
    <lineage>
        <taxon>Eukaryota</taxon>
        <taxon>Metazoa</taxon>
        <taxon>Ecdysozoa</taxon>
        <taxon>Nematoda</taxon>
        <taxon>Chromadorea</taxon>
        <taxon>Rhabditida</taxon>
        <taxon>Rhabditina</taxon>
        <taxon>Rhabditomorpha</taxon>
        <taxon>Rhabditoidea</taxon>
        <taxon>Rhabditidae</taxon>
        <taxon>Peloderinae</taxon>
        <taxon>Caenorhabditis</taxon>
    </lineage>
</organism>
<dbReference type="OrthoDB" id="5786125at2759"/>
<dbReference type="EMBL" id="CANHGI010000002">
    <property type="protein sequence ID" value="CAI5442162.1"/>
    <property type="molecule type" value="Genomic_DNA"/>
</dbReference>
<feature type="transmembrane region" description="Helical" evidence="1">
    <location>
        <begin position="120"/>
        <end position="143"/>
    </location>
</feature>
<name>A0A9P1MWE7_9PELO</name>
<dbReference type="Proteomes" id="UP001152747">
    <property type="component" value="Unassembled WGS sequence"/>
</dbReference>
<proteinExistence type="predicted"/>